<dbReference type="SMART" id="SM00450">
    <property type="entry name" value="RHOD"/>
    <property type="match status" value="1"/>
</dbReference>
<protein>
    <submittedName>
        <fullName evidence="2">Rhodanese-like domain-containing protein</fullName>
    </submittedName>
</protein>
<dbReference type="EMBL" id="DYWI01000196">
    <property type="protein sequence ID" value="HJF66451.1"/>
    <property type="molecule type" value="Genomic_DNA"/>
</dbReference>
<reference evidence="2" key="2">
    <citation type="submission" date="2021-09" db="EMBL/GenBank/DDBJ databases">
        <authorList>
            <person name="Gilroy R."/>
        </authorList>
    </citation>
    <scope>NUCLEOTIDE SEQUENCE</scope>
    <source>
        <strain evidence="2">ChiGjej6B6-11269</strain>
    </source>
</reference>
<accession>A0A9D3A296</accession>
<organism evidence="2 3">
    <name type="scientific">Slackia equolifaciens</name>
    <dbReference type="NCBI Taxonomy" id="498718"/>
    <lineage>
        <taxon>Bacteria</taxon>
        <taxon>Bacillati</taxon>
        <taxon>Actinomycetota</taxon>
        <taxon>Coriobacteriia</taxon>
        <taxon>Eggerthellales</taxon>
        <taxon>Eggerthellaceae</taxon>
        <taxon>Slackia</taxon>
    </lineage>
</organism>
<dbReference type="Gene3D" id="3.40.250.10">
    <property type="entry name" value="Rhodanese-like domain"/>
    <property type="match status" value="1"/>
</dbReference>
<evidence type="ECO:0000259" key="1">
    <source>
        <dbReference type="PROSITE" id="PS50206"/>
    </source>
</evidence>
<dbReference type="CDD" id="cd00158">
    <property type="entry name" value="RHOD"/>
    <property type="match status" value="1"/>
</dbReference>
<evidence type="ECO:0000313" key="3">
    <source>
        <dbReference type="Proteomes" id="UP000786989"/>
    </source>
</evidence>
<evidence type="ECO:0000313" key="2">
    <source>
        <dbReference type="EMBL" id="HJF66451.1"/>
    </source>
</evidence>
<dbReference type="PANTHER" id="PTHR44086:SF10">
    <property type="entry name" value="THIOSULFATE SULFURTRANSFERASE_RHODANESE-LIKE DOMAIN-CONTAINING PROTEIN 3"/>
    <property type="match status" value="1"/>
</dbReference>
<dbReference type="AlphaFoldDB" id="A0A9D3A296"/>
<name>A0A9D3A296_9ACTN</name>
<dbReference type="PROSITE" id="PS50206">
    <property type="entry name" value="RHODANESE_3"/>
    <property type="match status" value="1"/>
</dbReference>
<proteinExistence type="predicted"/>
<dbReference type="SUPFAM" id="SSF52821">
    <property type="entry name" value="Rhodanese/Cell cycle control phosphatase"/>
    <property type="match status" value="1"/>
</dbReference>
<dbReference type="InterPro" id="IPR001763">
    <property type="entry name" value="Rhodanese-like_dom"/>
</dbReference>
<dbReference type="PANTHER" id="PTHR44086">
    <property type="entry name" value="THIOSULFATE SULFURTRANSFERASE RDL2, MITOCHONDRIAL-RELATED"/>
    <property type="match status" value="1"/>
</dbReference>
<dbReference type="GO" id="GO:0004792">
    <property type="term" value="F:thiosulfate-cyanide sulfurtransferase activity"/>
    <property type="evidence" value="ECO:0007669"/>
    <property type="project" value="TreeGrafter"/>
</dbReference>
<feature type="domain" description="Rhodanese" evidence="1">
    <location>
        <begin position="14"/>
        <end position="117"/>
    </location>
</feature>
<dbReference type="Pfam" id="PF00581">
    <property type="entry name" value="Rhodanese"/>
    <property type="match status" value="1"/>
</dbReference>
<reference evidence="2" key="1">
    <citation type="journal article" date="2021" name="PeerJ">
        <title>Extensive microbial diversity within the chicken gut microbiome revealed by metagenomics and culture.</title>
        <authorList>
            <person name="Gilroy R."/>
            <person name="Ravi A."/>
            <person name="Getino M."/>
            <person name="Pursley I."/>
            <person name="Horton D.L."/>
            <person name="Alikhan N.F."/>
            <person name="Baker D."/>
            <person name="Gharbi K."/>
            <person name="Hall N."/>
            <person name="Watson M."/>
            <person name="Adriaenssens E.M."/>
            <person name="Foster-Nyarko E."/>
            <person name="Jarju S."/>
            <person name="Secka A."/>
            <person name="Antonio M."/>
            <person name="Oren A."/>
            <person name="Chaudhuri R.R."/>
            <person name="La Ragione R."/>
            <person name="Hildebrand F."/>
            <person name="Pallen M.J."/>
        </authorList>
    </citation>
    <scope>NUCLEOTIDE SEQUENCE</scope>
    <source>
        <strain evidence="2">ChiGjej6B6-11269</strain>
    </source>
</reference>
<dbReference type="InterPro" id="IPR036873">
    <property type="entry name" value="Rhodanese-like_dom_sf"/>
</dbReference>
<sequence length="177" mass="18949">MKIDIAEVQEMLENDPHMLLVDVRTQEEYDAGHIPGAGCMPVETIMDCLYDEALSERGLDAIANARGMEMADDASVIVLYCRTGARSATAAQYMEAIGYVNVYDAGGIVEWPYEVVTTEEEQMVASAIVASGVAAVGEAPRSGHEGECGCGHDHDHGHAHDHDCGCGHDHGHGQSHN</sequence>
<comment type="caution">
    <text evidence="2">The sequence shown here is derived from an EMBL/GenBank/DDBJ whole genome shotgun (WGS) entry which is preliminary data.</text>
</comment>
<gene>
    <name evidence="2" type="ORF">K8U77_10115</name>
</gene>
<dbReference type="Proteomes" id="UP000786989">
    <property type="component" value="Unassembled WGS sequence"/>
</dbReference>